<dbReference type="eggNOG" id="arCOG09569">
    <property type="taxonomic scope" value="Archaea"/>
</dbReference>
<dbReference type="Pfam" id="PF26440">
    <property type="entry name" value="DUF8108_M"/>
    <property type="match status" value="1"/>
</dbReference>
<keyword evidence="2" id="KW-0472">Membrane</keyword>
<feature type="compositionally biased region" description="Low complexity" evidence="1">
    <location>
        <begin position="414"/>
        <end position="427"/>
    </location>
</feature>
<dbReference type="InterPro" id="IPR058962">
    <property type="entry name" value="DUF8108_N"/>
</dbReference>
<feature type="compositionally biased region" description="Low complexity" evidence="1">
    <location>
        <begin position="80"/>
        <end position="92"/>
    </location>
</feature>
<feature type="transmembrane region" description="Helical" evidence="2">
    <location>
        <begin position="266"/>
        <end position="286"/>
    </location>
</feature>
<feature type="compositionally biased region" description="Basic and acidic residues" evidence="1">
    <location>
        <begin position="203"/>
        <end position="216"/>
    </location>
</feature>
<evidence type="ECO:0000259" key="4">
    <source>
        <dbReference type="Pfam" id="PF26413"/>
    </source>
</evidence>
<dbReference type="RefSeq" id="WP_006671544.1">
    <property type="nucleotide sequence ID" value="NZ_AOMA01000024.1"/>
</dbReference>
<feature type="compositionally biased region" description="Polar residues" evidence="1">
    <location>
        <begin position="63"/>
        <end position="76"/>
    </location>
</feature>
<organism evidence="7 8">
    <name type="scientific">Halobiforma nitratireducens JCM 10879</name>
    <dbReference type="NCBI Taxonomy" id="1227454"/>
    <lineage>
        <taxon>Archaea</taxon>
        <taxon>Methanobacteriati</taxon>
        <taxon>Methanobacteriota</taxon>
        <taxon>Stenosarchaea group</taxon>
        <taxon>Halobacteria</taxon>
        <taxon>Halobacteriales</taxon>
        <taxon>Natrialbaceae</taxon>
        <taxon>Halobiforma</taxon>
    </lineage>
</organism>
<keyword evidence="2" id="KW-0812">Transmembrane</keyword>
<dbReference type="Proteomes" id="UP000011607">
    <property type="component" value="Unassembled WGS sequence"/>
</dbReference>
<evidence type="ECO:0000259" key="5">
    <source>
        <dbReference type="Pfam" id="PF26438"/>
    </source>
</evidence>
<feature type="region of interest" description="Disordered" evidence="1">
    <location>
        <begin position="63"/>
        <end position="128"/>
    </location>
</feature>
<dbReference type="STRING" id="1227454.C446_02887"/>
<dbReference type="OrthoDB" id="53394at2157"/>
<dbReference type="InterPro" id="IPR058963">
    <property type="entry name" value="DUF8108_M"/>
</dbReference>
<evidence type="ECO:0000256" key="1">
    <source>
        <dbReference type="SAM" id="MobiDB-lite"/>
    </source>
</evidence>
<feature type="transmembrane region" description="Helical" evidence="2">
    <location>
        <begin position="167"/>
        <end position="188"/>
    </location>
</feature>
<dbReference type="eggNOG" id="arCOG01917">
    <property type="taxonomic scope" value="Archaea"/>
</dbReference>
<feature type="domain" description="DUF8108" evidence="5">
    <location>
        <begin position="132"/>
        <end position="199"/>
    </location>
</feature>
<dbReference type="Pfam" id="PF12773">
    <property type="entry name" value="DZR"/>
    <property type="match status" value="1"/>
</dbReference>
<feature type="compositionally biased region" description="Acidic residues" evidence="1">
    <location>
        <begin position="376"/>
        <end position="413"/>
    </location>
</feature>
<keyword evidence="2" id="KW-1133">Transmembrane helix</keyword>
<evidence type="ECO:0000256" key="2">
    <source>
        <dbReference type="SAM" id="Phobius"/>
    </source>
</evidence>
<evidence type="ECO:0000259" key="6">
    <source>
        <dbReference type="Pfam" id="PF26440"/>
    </source>
</evidence>
<dbReference type="PATRIC" id="fig|1227454.3.peg.572"/>
<feature type="domain" description="DZANK-type" evidence="3">
    <location>
        <begin position="14"/>
        <end position="62"/>
    </location>
</feature>
<dbReference type="Pfam" id="PF26438">
    <property type="entry name" value="DUF8108_N"/>
    <property type="match status" value="1"/>
</dbReference>
<feature type="domain" description="DUF8108" evidence="6">
    <location>
        <begin position="220"/>
        <end position="286"/>
    </location>
</feature>
<protein>
    <submittedName>
        <fullName evidence="7">Uncharacterized protein</fullName>
    </submittedName>
</protein>
<feature type="domain" description="DUF8108" evidence="4">
    <location>
        <begin position="291"/>
        <end position="362"/>
    </location>
</feature>
<dbReference type="EMBL" id="AOMA01000024">
    <property type="protein sequence ID" value="EMA44661.1"/>
    <property type="molecule type" value="Genomic_DNA"/>
</dbReference>
<comment type="caution">
    <text evidence="7">The sequence shown here is derived from an EMBL/GenBank/DDBJ whole genome shotgun (WGS) entry which is preliminary data.</text>
</comment>
<feature type="transmembrane region" description="Helical" evidence="2">
    <location>
        <begin position="241"/>
        <end position="260"/>
    </location>
</feature>
<dbReference type="AlphaFoldDB" id="M0MG29"/>
<accession>M0MG29</accession>
<evidence type="ECO:0000313" key="8">
    <source>
        <dbReference type="Proteomes" id="UP000011607"/>
    </source>
</evidence>
<reference evidence="7 8" key="1">
    <citation type="journal article" date="2014" name="PLoS Genet.">
        <title>Phylogenetically driven sequencing of extremely halophilic archaea reveals strategies for static and dynamic osmo-response.</title>
        <authorList>
            <person name="Becker E.A."/>
            <person name="Seitzer P.M."/>
            <person name="Tritt A."/>
            <person name="Larsen D."/>
            <person name="Krusor M."/>
            <person name="Yao A.I."/>
            <person name="Wu D."/>
            <person name="Madern D."/>
            <person name="Eisen J.A."/>
            <person name="Darling A.E."/>
            <person name="Facciotti M.T."/>
        </authorList>
    </citation>
    <scope>NUCLEOTIDE SEQUENCE [LARGE SCALE GENOMIC DNA]</scope>
    <source>
        <strain evidence="7 8">JCM 10879</strain>
    </source>
</reference>
<feature type="compositionally biased region" description="Low complexity" evidence="1">
    <location>
        <begin position="104"/>
        <end position="125"/>
    </location>
</feature>
<feature type="region of interest" description="Disordered" evidence="1">
    <location>
        <begin position="376"/>
        <end position="434"/>
    </location>
</feature>
<feature type="region of interest" description="Disordered" evidence="1">
    <location>
        <begin position="203"/>
        <end position="228"/>
    </location>
</feature>
<name>M0MG29_9EURY</name>
<keyword evidence="8" id="KW-1185">Reference proteome</keyword>
<feature type="compositionally biased region" description="Polar residues" evidence="1">
    <location>
        <begin position="217"/>
        <end position="228"/>
    </location>
</feature>
<dbReference type="InterPro" id="IPR025874">
    <property type="entry name" value="DZR"/>
</dbReference>
<evidence type="ECO:0000259" key="3">
    <source>
        <dbReference type="Pfam" id="PF12773"/>
    </source>
</evidence>
<feature type="compositionally biased region" description="Basic and acidic residues" evidence="1">
    <location>
        <begin position="93"/>
        <end position="103"/>
    </location>
</feature>
<gene>
    <name evidence="7" type="ORF">C446_02887</name>
</gene>
<proteinExistence type="predicted"/>
<evidence type="ECO:0000313" key="7">
    <source>
        <dbReference type="EMBL" id="EMA44661.1"/>
    </source>
</evidence>
<dbReference type="Pfam" id="PF26413">
    <property type="entry name" value="DUF8108"/>
    <property type="match status" value="1"/>
</dbReference>
<sequence length="434" mass="46579">MPSEPSSPSGTRDCPDCGADAPPDANFCLHCGVELEDSSLPTYCPDCGERFDRSDEFCANCGTARTDSTEPATGSEPTRRSGSGRSSRSIGSKADERGAERSRSQPQPQPQSQSQSPPSDGPSDQNVDPHARRAFRRRVQRHLDAGWELEHDYDDRVVLVDRDMGSIAVHIVLLFLTGGIGNLLYGWYHYSELAERRHLSVDDRVGPERQRERESTASDLGTGTGTDPATPNFEALATASAYIVTATFLLIGSILLLSAVGGAGSIGTALFGLAFAASGLYVAPAFRRRLERRRGIGSVGRTRTVDHRVVHPGETTDERCVVCNDPFDGGVVRRRRDETVLAGFPIRTHELGYNYYCPACARRDLFAGSGDADLGPDLEVGDTESIDAELADTVERDGDDASGDEDSNSDIDDTTGSGASTPGTGDDALTDERS</sequence>
<dbReference type="InterPro" id="IPR058421">
    <property type="entry name" value="DUF8108_C"/>
</dbReference>